<proteinExistence type="predicted"/>
<name>A0A385E1I0_9CAUD</name>
<organism evidence="1 2">
    <name type="scientific">Gordonia phage Phistory</name>
    <dbReference type="NCBI Taxonomy" id="2301694"/>
    <lineage>
        <taxon>Viruses</taxon>
        <taxon>Duplodnaviria</taxon>
        <taxon>Heunggongvirae</taxon>
        <taxon>Uroviricota</taxon>
        <taxon>Caudoviricetes</taxon>
        <taxon>Langleyhallvirinae</taxon>
        <taxon>Phistoryvirus</taxon>
        <taxon>Phistoryvirus phistory</taxon>
    </lineage>
</organism>
<dbReference type="RefSeq" id="YP_009808403.1">
    <property type="nucleotide sequence ID" value="NC_048040.1"/>
</dbReference>
<dbReference type="Proteomes" id="UP000264531">
    <property type="component" value="Segment"/>
</dbReference>
<sequence length="125" mass="13360">MTDISDPAVDAAKRMWENGPASEIEFRPDEDGLLAAVAREALKPLRDLHYPSPVKTPVFNGDGTFIGEKVVGMVCKACTTPHQSGHCDYCEVEGCEGVLVSGGTSRWPCATAKLIYTSDELAGDS</sequence>
<gene>
    <name evidence="1" type="primary">62</name>
    <name evidence="1" type="ORF">SEA_PHISTORY_62</name>
</gene>
<evidence type="ECO:0000313" key="1">
    <source>
        <dbReference type="EMBL" id="AXQ64767.1"/>
    </source>
</evidence>
<reference evidence="1 2" key="1">
    <citation type="submission" date="2018-07" db="EMBL/GenBank/DDBJ databases">
        <authorList>
            <person name="Washington J.M."/>
            <person name="Garlena R.A."/>
            <person name="Russell D.A."/>
            <person name="Pope W.H."/>
            <person name="Jacobs-Sera D."/>
            <person name="Hatfull G.F."/>
        </authorList>
    </citation>
    <scope>NUCLEOTIDE SEQUENCE [LARGE SCALE GENOMIC DNA]</scope>
</reference>
<evidence type="ECO:0000313" key="2">
    <source>
        <dbReference type="Proteomes" id="UP000264531"/>
    </source>
</evidence>
<dbReference type="EMBL" id="MH651185">
    <property type="protein sequence ID" value="AXQ64767.1"/>
    <property type="molecule type" value="Genomic_DNA"/>
</dbReference>
<dbReference type="KEGG" id="vg:54999305"/>
<protein>
    <submittedName>
        <fullName evidence="1">Uncharacterized protein</fullName>
    </submittedName>
</protein>
<keyword evidence="2" id="KW-1185">Reference proteome</keyword>
<dbReference type="GeneID" id="54999305"/>
<accession>A0A385E1I0</accession>